<dbReference type="EMBL" id="JALLPB020000311">
    <property type="protein sequence ID" value="KAL3810695.1"/>
    <property type="molecule type" value="Genomic_DNA"/>
</dbReference>
<dbReference type="CDD" id="cd14726">
    <property type="entry name" value="TraB_PrgY-like"/>
    <property type="match status" value="1"/>
</dbReference>
<dbReference type="InterPro" id="IPR046345">
    <property type="entry name" value="TraB_PrgY-like"/>
</dbReference>
<sequence>MTMPSILLILPLLLSRPSVFGEGCAHAFASSPTMPTSRVRSMSWSSSTHRATTTTSFAWGGASFLLHEDRRRRLRRLRVAVRVGGDDVDRDISMTMTTTTNNNDNIDRRAAISRSTSYLAGAATATSTSSIVVGMGPYPARASSSVGTPAGGVDVIGRGGTSSSSSSSSSRSAIVSTALLCDPSVSTWVRTYDGLDGEASMRTVHILGTAHISSSSAELAGRMVRDLRPDVVFVELDAKRVARAIPGGVGGGGGGGRVGGRLPVGGGGGGGVGTGDGGGGYAVEGGGGPTSGATTSVVASSSGGEAYHGRTNPFDVNSRLVDAGSRVVGESVKNMYTKLESEGFKAGDEFATSVREGLAIGSTIVLGDRDVEVTLRRLTRALVRTDIRKLLAPDSEVERSMEELLPEGMKKSLRQSSSNAGVGGGSDIGPGNTDRMTSMGLDVSIDKRDFNDFVETMKAKDNIKKIMSALRNTAPEIYEAMVAERDEYMGRGLDELGQNLTGRSIGRTVAVVGMAHVDGIERFLASRGWTEMRYPCPIMR</sequence>
<accession>A0ABD3RCF5</accession>
<keyword evidence="2" id="KW-0732">Signal</keyword>
<feature type="signal peptide" evidence="2">
    <location>
        <begin position="1"/>
        <end position="21"/>
    </location>
</feature>
<reference evidence="3 4" key="1">
    <citation type="submission" date="2024-10" db="EMBL/GenBank/DDBJ databases">
        <title>Updated reference genomes for cyclostephanoid diatoms.</title>
        <authorList>
            <person name="Roberts W.R."/>
            <person name="Alverson A.J."/>
        </authorList>
    </citation>
    <scope>NUCLEOTIDE SEQUENCE [LARGE SCALE GENOMIC DNA]</scope>
    <source>
        <strain evidence="3 4">AJA228-03</strain>
    </source>
</reference>
<comment type="caution">
    <text evidence="3">The sequence shown here is derived from an EMBL/GenBank/DDBJ whole genome shotgun (WGS) entry which is preliminary data.</text>
</comment>
<name>A0ABD3RCF5_9STRA</name>
<dbReference type="Proteomes" id="UP001530377">
    <property type="component" value="Unassembled WGS sequence"/>
</dbReference>
<dbReference type="PANTHER" id="PTHR21530:SF7">
    <property type="entry name" value="TRAB DOMAIN-CONTAINING PROTEIN"/>
    <property type="match status" value="1"/>
</dbReference>
<keyword evidence="4" id="KW-1185">Reference proteome</keyword>
<dbReference type="PANTHER" id="PTHR21530">
    <property type="entry name" value="PHEROMONE SHUTDOWN PROTEIN"/>
    <property type="match status" value="1"/>
</dbReference>
<dbReference type="Pfam" id="PF01963">
    <property type="entry name" value="TraB_PrgY_gumN"/>
    <property type="match status" value="1"/>
</dbReference>
<protein>
    <recommendedName>
        <fullName evidence="5">TraB</fullName>
    </recommendedName>
</protein>
<gene>
    <name evidence="3" type="ORF">ACHAXA_004641</name>
</gene>
<evidence type="ECO:0008006" key="5">
    <source>
        <dbReference type="Google" id="ProtNLM"/>
    </source>
</evidence>
<feature type="chain" id="PRO_5044835365" description="TraB" evidence="2">
    <location>
        <begin position="22"/>
        <end position="540"/>
    </location>
</feature>
<feature type="region of interest" description="Disordered" evidence="1">
    <location>
        <begin position="405"/>
        <end position="438"/>
    </location>
</feature>
<evidence type="ECO:0000313" key="4">
    <source>
        <dbReference type="Proteomes" id="UP001530377"/>
    </source>
</evidence>
<proteinExistence type="predicted"/>
<evidence type="ECO:0000256" key="1">
    <source>
        <dbReference type="SAM" id="MobiDB-lite"/>
    </source>
</evidence>
<evidence type="ECO:0000313" key="3">
    <source>
        <dbReference type="EMBL" id="KAL3810695.1"/>
    </source>
</evidence>
<organism evidence="3 4">
    <name type="scientific">Cyclostephanos tholiformis</name>
    <dbReference type="NCBI Taxonomy" id="382380"/>
    <lineage>
        <taxon>Eukaryota</taxon>
        <taxon>Sar</taxon>
        <taxon>Stramenopiles</taxon>
        <taxon>Ochrophyta</taxon>
        <taxon>Bacillariophyta</taxon>
        <taxon>Coscinodiscophyceae</taxon>
        <taxon>Thalassiosirophycidae</taxon>
        <taxon>Stephanodiscales</taxon>
        <taxon>Stephanodiscaceae</taxon>
        <taxon>Cyclostephanos</taxon>
    </lineage>
</organism>
<dbReference type="InterPro" id="IPR002816">
    <property type="entry name" value="TraB/PrgY/GumN_fam"/>
</dbReference>
<evidence type="ECO:0000256" key="2">
    <source>
        <dbReference type="SAM" id="SignalP"/>
    </source>
</evidence>
<dbReference type="AlphaFoldDB" id="A0ABD3RCF5"/>